<evidence type="ECO:0000313" key="2">
    <source>
        <dbReference type="EMBL" id="THC92375.1"/>
    </source>
</evidence>
<dbReference type="Proteomes" id="UP000308092">
    <property type="component" value="Unassembled WGS sequence"/>
</dbReference>
<dbReference type="VEuPathDB" id="FungiDB:EYZ11_008165"/>
<dbReference type="OrthoDB" id="5366604at2759"/>
<comment type="caution">
    <text evidence="2">The sequence shown here is derived from an EMBL/GenBank/DDBJ whole genome shotgun (WGS) entry which is preliminary data.</text>
</comment>
<reference evidence="1 4" key="2">
    <citation type="submission" date="2019-08" db="EMBL/GenBank/DDBJ databases">
        <title>The genome sequence of a newly discovered highly antifungal drug resistant Aspergillus species, Aspergillus tanneri NIH 1004.</title>
        <authorList>
            <person name="Mounaud S."/>
            <person name="Singh I."/>
            <person name="Joardar V."/>
            <person name="Pakala S."/>
            <person name="Pakala S."/>
            <person name="Venepally P."/>
            <person name="Chung J.K."/>
            <person name="Losada L."/>
            <person name="Nierman W.C."/>
        </authorList>
    </citation>
    <scope>NUCLEOTIDE SEQUENCE [LARGE SCALE GENOMIC DNA]</scope>
    <source>
        <strain evidence="1 4">NIH1004</strain>
    </source>
</reference>
<dbReference type="Proteomes" id="UP000324241">
    <property type="component" value="Unassembled WGS sequence"/>
</dbReference>
<keyword evidence="3" id="KW-1185">Reference proteome</keyword>
<dbReference type="GeneID" id="54331866"/>
<dbReference type="AlphaFoldDB" id="A0A4S3JBK5"/>
<sequence>MDNPSYLRGCAEENHYESLQRHFAMPLRIQPASTDTACVFEFLDLFHQRRVRQLTQLTPDDCRLFCWKDCAIYSKNKLPLSDSLSLLDNIYREWFPHRAADNDVSDGSFFAKYMYFAQDTAGTLQDILHFHQVLCEKLRELEREMPPTLPINPCHVFVGQPKPRVAEYKLRESFSLVFIVLDAGWQEQGVLLVWRSQDDALKYNCNEDREITGYNNGGNLGQACVFRCPLKRAMQLIVSTDPERAKQQVEYNEVFEENLGEVNDGEQKEHLQTI</sequence>
<proteinExistence type="predicted"/>
<dbReference type="EMBL" id="QUQM01000006">
    <property type="protein sequence ID" value="KAA8644953.1"/>
    <property type="molecule type" value="Genomic_DNA"/>
</dbReference>
<evidence type="ECO:0000313" key="4">
    <source>
        <dbReference type="Proteomes" id="UP000324241"/>
    </source>
</evidence>
<evidence type="ECO:0000313" key="1">
    <source>
        <dbReference type="EMBL" id="KAA8644953.1"/>
    </source>
</evidence>
<reference evidence="2 3" key="1">
    <citation type="submission" date="2019-03" db="EMBL/GenBank/DDBJ databases">
        <title>The genome sequence of a newly discovered highly antifungal drug resistant Aspergillus species, Aspergillus tanneri NIH 1004.</title>
        <authorList>
            <person name="Mounaud S."/>
            <person name="Singh I."/>
            <person name="Joardar V."/>
            <person name="Pakala S."/>
            <person name="Pakala S."/>
            <person name="Venepally P."/>
            <person name="Hoover J."/>
            <person name="Nierman W."/>
            <person name="Chung J."/>
            <person name="Losada L."/>
        </authorList>
    </citation>
    <scope>NUCLEOTIDE SEQUENCE [LARGE SCALE GENOMIC DNA]</scope>
    <source>
        <strain evidence="2 3">NIH1004</strain>
    </source>
</reference>
<protein>
    <submittedName>
        <fullName evidence="2">Uncharacterized protein</fullName>
    </submittedName>
</protein>
<dbReference type="RefSeq" id="XP_033424314.1">
    <property type="nucleotide sequence ID" value="XM_033573762.1"/>
</dbReference>
<dbReference type="EMBL" id="SOSA01000340">
    <property type="protein sequence ID" value="THC92375.1"/>
    <property type="molecule type" value="Genomic_DNA"/>
</dbReference>
<accession>A0A4S3JBK5</accession>
<organism evidence="2 3">
    <name type="scientific">Aspergillus tanneri</name>
    <dbReference type="NCBI Taxonomy" id="1220188"/>
    <lineage>
        <taxon>Eukaryota</taxon>
        <taxon>Fungi</taxon>
        <taxon>Dikarya</taxon>
        <taxon>Ascomycota</taxon>
        <taxon>Pezizomycotina</taxon>
        <taxon>Eurotiomycetes</taxon>
        <taxon>Eurotiomycetidae</taxon>
        <taxon>Eurotiales</taxon>
        <taxon>Aspergillaceae</taxon>
        <taxon>Aspergillus</taxon>
        <taxon>Aspergillus subgen. Circumdati</taxon>
    </lineage>
</organism>
<evidence type="ECO:0000313" key="3">
    <source>
        <dbReference type="Proteomes" id="UP000308092"/>
    </source>
</evidence>
<gene>
    <name evidence="1" type="ORF">ATNIH1004_009164</name>
    <name evidence="2" type="ORF">EYZ11_008165</name>
</gene>
<name>A0A4S3JBK5_9EURO</name>